<reference evidence="1" key="1">
    <citation type="submission" date="2020-08" db="EMBL/GenBank/DDBJ databases">
        <title>Multicomponent nature underlies the extraordinary mechanical properties of spider dragline silk.</title>
        <authorList>
            <person name="Kono N."/>
            <person name="Nakamura H."/>
            <person name="Mori M."/>
            <person name="Yoshida Y."/>
            <person name="Ohtoshi R."/>
            <person name="Malay A.D."/>
            <person name="Moran D.A.P."/>
            <person name="Tomita M."/>
            <person name="Numata K."/>
            <person name="Arakawa K."/>
        </authorList>
    </citation>
    <scope>NUCLEOTIDE SEQUENCE</scope>
</reference>
<dbReference type="Proteomes" id="UP000887013">
    <property type="component" value="Unassembled WGS sequence"/>
</dbReference>
<protein>
    <submittedName>
        <fullName evidence="1">Uncharacterized protein</fullName>
    </submittedName>
</protein>
<organism evidence="1 2">
    <name type="scientific">Nephila pilipes</name>
    <name type="common">Giant wood spider</name>
    <name type="synonym">Nephila maculata</name>
    <dbReference type="NCBI Taxonomy" id="299642"/>
    <lineage>
        <taxon>Eukaryota</taxon>
        <taxon>Metazoa</taxon>
        <taxon>Ecdysozoa</taxon>
        <taxon>Arthropoda</taxon>
        <taxon>Chelicerata</taxon>
        <taxon>Arachnida</taxon>
        <taxon>Araneae</taxon>
        <taxon>Araneomorphae</taxon>
        <taxon>Entelegynae</taxon>
        <taxon>Araneoidea</taxon>
        <taxon>Nephilidae</taxon>
        <taxon>Nephila</taxon>
    </lineage>
</organism>
<accession>A0A8X6MVQ0</accession>
<gene>
    <name evidence="1" type="ORF">NPIL_681381</name>
</gene>
<evidence type="ECO:0000313" key="1">
    <source>
        <dbReference type="EMBL" id="GFS80205.1"/>
    </source>
</evidence>
<sequence>MHPGRSLKWIICLLQFSELSFHHLFHPLDGVTAGPKSFSGPIGEKNWLVERKFHWFILNVLNALFLKLIAEQRSAITTAISEDLTARAILVHFFTPEG</sequence>
<comment type="caution">
    <text evidence="1">The sequence shown here is derived from an EMBL/GenBank/DDBJ whole genome shotgun (WGS) entry which is preliminary data.</text>
</comment>
<keyword evidence="2" id="KW-1185">Reference proteome</keyword>
<dbReference type="EMBL" id="BMAW01051388">
    <property type="protein sequence ID" value="GFS80205.1"/>
    <property type="molecule type" value="Genomic_DNA"/>
</dbReference>
<dbReference type="AlphaFoldDB" id="A0A8X6MVQ0"/>
<proteinExistence type="predicted"/>
<dbReference type="OrthoDB" id="6766867at2759"/>
<name>A0A8X6MVQ0_NEPPI</name>
<evidence type="ECO:0000313" key="2">
    <source>
        <dbReference type="Proteomes" id="UP000887013"/>
    </source>
</evidence>